<dbReference type="Proteomes" id="UP000003793">
    <property type="component" value="Unassembled WGS sequence"/>
</dbReference>
<name>C0BD90_9FIRM</name>
<dbReference type="GO" id="GO:0006352">
    <property type="term" value="P:DNA-templated transcription initiation"/>
    <property type="evidence" value="ECO:0007669"/>
    <property type="project" value="InterPro"/>
</dbReference>
<dbReference type="SUPFAM" id="SSF88946">
    <property type="entry name" value="Sigma2 domain of RNA polymerase sigma factors"/>
    <property type="match status" value="1"/>
</dbReference>
<organism evidence="2 3">
    <name type="scientific">Coprococcus comes ATCC 27758</name>
    <dbReference type="NCBI Taxonomy" id="470146"/>
    <lineage>
        <taxon>Bacteria</taxon>
        <taxon>Bacillati</taxon>
        <taxon>Bacillota</taxon>
        <taxon>Clostridia</taxon>
        <taxon>Lachnospirales</taxon>
        <taxon>Lachnospiraceae</taxon>
        <taxon>Coprococcus</taxon>
    </lineage>
</organism>
<accession>C0BD90</accession>
<dbReference type="EMBL" id="ABVR01000043">
    <property type="protein sequence ID" value="EEG88436.1"/>
    <property type="molecule type" value="Genomic_DNA"/>
</dbReference>
<gene>
    <name evidence="2" type="ORF">COPCOM_03132</name>
</gene>
<dbReference type="PROSITE" id="PS00715">
    <property type="entry name" value="SIGMA70_1"/>
    <property type="match status" value="1"/>
</dbReference>
<dbReference type="InterPro" id="IPR013325">
    <property type="entry name" value="RNA_pol_sigma_r2"/>
</dbReference>
<proteinExistence type="predicted"/>
<reference evidence="2 3" key="2">
    <citation type="submission" date="2009-03" db="EMBL/GenBank/DDBJ databases">
        <title>Draft genome sequence of Coprococcus comes (ATCC 27758).</title>
        <authorList>
            <person name="Sudarsanam P."/>
            <person name="Ley R."/>
            <person name="Guruge J."/>
            <person name="Turnbaugh P.J."/>
            <person name="Mahowald M."/>
            <person name="Liep D."/>
            <person name="Gordon J."/>
        </authorList>
    </citation>
    <scope>NUCLEOTIDE SEQUENCE [LARGE SCALE GENOMIC DNA]</scope>
    <source>
        <strain evidence="2 3">ATCC 27758</strain>
    </source>
</reference>
<dbReference type="InterPro" id="IPR036388">
    <property type="entry name" value="WH-like_DNA-bd_sf"/>
</dbReference>
<reference evidence="2 3" key="1">
    <citation type="submission" date="2009-02" db="EMBL/GenBank/DDBJ databases">
        <authorList>
            <person name="Fulton L."/>
            <person name="Clifton S."/>
            <person name="Fulton B."/>
            <person name="Xu J."/>
            <person name="Minx P."/>
            <person name="Pepin K.H."/>
            <person name="Johnson M."/>
            <person name="Bhonagiri V."/>
            <person name="Nash W.E."/>
            <person name="Mardis E.R."/>
            <person name="Wilson R.K."/>
        </authorList>
    </citation>
    <scope>NUCLEOTIDE SEQUENCE [LARGE SCALE GENOMIC DNA]</scope>
    <source>
        <strain evidence="2 3">ATCC 27758</strain>
    </source>
</reference>
<dbReference type="Gene3D" id="1.10.10.10">
    <property type="entry name" value="Winged helix-like DNA-binding domain superfamily/Winged helix DNA-binding domain"/>
    <property type="match status" value="1"/>
</dbReference>
<evidence type="ECO:0000259" key="1">
    <source>
        <dbReference type="PROSITE" id="PS00715"/>
    </source>
</evidence>
<sequence length="244" mass="27830">MAERLEFREKLAGILTLCESQNNITDKATVEAYFAEDNLSAEQMELVFDYLLSKKVIVKGYVKAGGSIKNAENTEEPIRYTQEEQDYLNLYEQDLKGLRDGDPLKELLPAILTMAKEMHRADIYIGDLVQEGNMGLMLAMEDHADDTEALLSMAKESMQALLESQEETKKQDNRMVEKVNDLDEQIKKLSDELGRKVSVDELEEFAGITEDEISNILKLAGEELPPGREVEIYCRKKIILHKYM</sequence>
<dbReference type="InterPro" id="IPR000943">
    <property type="entry name" value="RNA_pol_sigma70"/>
</dbReference>
<feature type="domain" description="RNA polymerase sigma-70" evidence="1">
    <location>
        <begin position="127"/>
        <end position="140"/>
    </location>
</feature>
<dbReference type="GO" id="GO:0003700">
    <property type="term" value="F:DNA-binding transcription factor activity"/>
    <property type="evidence" value="ECO:0007669"/>
    <property type="project" value="InterPro"/>
</dbReference>
<comment type="caution">
    <text evidence="2">The sequence shown here is derived from an EMBL/GenBank/DDBJ whole genome shotgun (WGS) entry which is preliminary data.</text>
</comment>
<dbReference type="Gene3D" id="1.20.120.1810">
    <property type="match status" value="1"/>
</dbReference>
<evidence type="ECO:0000313" key="2">
    <source>
        <dbReference type="EMBL" id="EEG88436.1"/>
    </source>
</evidence>
<evidence type="ECO:0000313" key="3">
    <source>
        <dbReference type="Proteomes" id="UP000003793"/>
    </source>
</evidence>
<dbReference type="HOGENOM" id="CLU_080382_1_0_9"/>
<dbReference type="AlphaFoldDB" id="C0BD90"/>
<protein>
    <recommendedName>
        <fullName evidence="1">RNA polymerase sigma-70 domain-containing protein</fullName>
    </recommendedName>
</protein>